<accession>A0AAD8FYG0</accession>
<dbReference type="SMART" id="SM00969">
    <property type="entry name" value="SOCS_box"/>
    <property type="match status" value="1"/>
</dbReference>
<evidence type="ECO:0000256" key="4">
    <source>
        <dbReference type="PROSITE-ProRule" id="PRU00023"/>
    </source>
</evidence>
<dbReference type="SUPFAM" id="SSF158235">
    <property type="entry name" value="SOCS box-like"/>
    <property type="match status" value="1"/>
</dbReference>
<sequence>MGGANYRERHEPLHSAAAGGHPQCLALLLQAGYDVNVMLDPHVRRGYDDLRKSALYFAVSNGDLACMQLLLEAGALPNQDPVNSLQVALRLGNHLLISLLLRHGANVNYYCHVNTTHFPSALQYALKDEVVLRMLLGYGYDVQRCFHCPYGDQAHLPADYEGWSSAVIKDTMFCEVITLNCLKDISGKVVRIMLDYVDHVPFCSKLKAVLIQQKQWPEIQQIQQSPRCLKHLCRLQIRSCLGRLRLRAPVFLTFLPLPNRLKDFLLYREYDVRRESPLQGSG</sequence>
<evidence type="ECO:0000313" key="7">
    <source>
        <dbReference type="Proteomes" id="UP001230051"/>
    </source>
</evidence>
<comment type="caution">
    <text evidence="6">The sequence shown here is derived from an EMBL/GenBank/DDBJ whole genome shotgun (WGS) entry which is preliminary data.</text>
</comment>
<proteinExistence type="predicted"/>
<keyword evidence="7" id="KW-1185">Reference proteome</keyword>
<dbReference type="PANTHER" id="PTHR24198">
    <property type="entry name" value="ANKYRIN REPEAT AND PROTEIN KINASE DOMAIN-CONTAINING PROTEIN"/>
    <property type="match status" value="1"/>
</dbReference>
<dbReference type="AlphaFoldDB" id="A0AAD8FYG0"/>
<evidence type="ECO:0000259" key="5">
    <source>
        <dbReference type="PROSITE" id="PS50225"/>
    </source>
</evidence>
<evidence type="ECO:0000256" key="3">
    <source>
        <dbReference type="ARBA" id="ARBA00023043"/>
    </source>
</evidence>
<evidence type="ECO:0000313" key="6">
    <source>
        <dbReference type="EMBL" id="KAK1158446.1"/>
    </source>
</evidence>
<dbReference type="GO" id="GO:0035556">
    <property type="term" value="P:intracellular signal transduction"/>
    <property type="evidence" value="ECO:0007669"/>
    <property type="project" value="InterPro"/>
</dbReference>
<dbReference type="Pfam" id="PF12796">
    <property type="entry name" value="Ank_2"/>
    <property type="match status" value="1"/>
</dbReference>
<dbReference type="PROSITE" id="PS50297">
    <property type="entry name" value="ANK_REP_REGION"/>
    <property type="match status" value="1"/>
</dbReference>
<feature type="repeat" description="ANK" evidence="4">
    <location>
        <begin position="8"/>
        <end position="40"/>
    </location>
</feature>
<dbReference type="InterPro" id="IPR036036">
    <property type="entry name" value="SOCS_box-like_dom_sf"/>
</dbReference>
<reference evidence="6" key="1">
    <citation type="submission" date="2022-02" db="EMBL/GenBank/DDBJ databases">
        <title>Atlantic sturgeon de novo genome assembly.</title>
        <authorList>
            <person name="Stock M."/>
            <person name="Klopp C."/>
            <person name="Guiguen Y."/>
            <person name="Cabau C."/>
            <person name="Parinello H."/>
            <person name="Santidrian Yebra-Pimentel E."/>
            <person name="Kuhl H."/>
            <person name="Dirks R.P."/>
            <person name="Guessner J."/>
            <person name="Wuertz S."/>
            <person name="Du K."/>
            <person name="Schartl M."/>
        </authorList>
    </citation>
    <scope>NUCLEOTIDE SEQUENCE</scope>
    <source>
        <strain evidence="6">STURGEONOMICS-FGT-2020</strain>
        <tissue evidence="6">Whole blood</tissue>
    </source>
</reference>
<dbReference type="SMART" id="SM00248">
    <property type="entry name" value="ANK"/>
    <property type="match status" value="4"/>
</dbReference>
<organism evidence="6 7">
    <name type="scientific">Acipenser oxyrinchus oxyrinchus</name>
    <dbReference type="NCBI Taxonomy" id="40147"/>
    <lineage>
        <taxon>Eukaryota</taxon>
        <taxon>Metazoa</taxon>
        <taxon>Chordata</taxon>
        <taxon>Craniata</taxon>
        <taxon>Vertebrata</taxon>
        <taxon>Euteleostomi</taxon>
        <taxon>Actinopterygii</taxon>
        <taxon>Chondrostei</taxon>
        <taxon>Acipenseriformes</taxon>
        <taxon>Acipenseridae</taxon>
        <taxon>Acipenser</taxon>
    </lineage>
</organism>
<dbReference type="FunFam" id="1.10.750.20:FF:000001">
    <property type="entry name" value="Ankyrin repeat and SOCS box containing 1"/>
    <property type="match status" value="1"/>
</dbReference>
<evidence type="ECO:0000256" key="2">
    <source>
        <dbReference type="ARBA" id="ARBA00022737"/>
    </source>
</evidence>
<feature type="domain" description="SOCS box" evidence="5">
    <location>
        <begin position="223"/>
        <end position="271"/>
    </location>
</feature>
<dbReference type="GO" id="GO:0005737">
    <property type="term" value="C:cytoplasm"/>
    <property type="evidence" value="ECO:0007669"/>
    <property type="project" value="TreeGrafter"/>
</dbReference>
<keyword evidence="2" id="KW-0677">Repeat</keyword>
<dbReference type="Gene3D" id="1.25.40.20">
    <property type="entry name" value="Ankyrin repeat-containing domain"/>
    <property type="match status" value="1"/>
</dbReference>
<protein>
    <recommendedName>
        <fullName evidence="5">SOCS box domain-containing protein</fullName>
    </recommendedName>
</protein>
<dbReference type="Gene3D" id="1.10.750.20">
    <property type="entry name" value="SOCS box"/>
    <property type="match status" value="1"/>
</dbReference>
<keyword evidence="3 4" id="KW-0040">ANK repeat</keyword>
<dbReference type="InterPro" id="IPR001496">
    <property type="entry name" value="SOCS_box"/>
</dbReference>
<dbReference type="Pfam" id="PF07525">
    <property type="entry name" value="SOCS_box"/>
    <property type="match status" value="1"/>
</dbReference>
<dbReference type="Proteomes" id="UP001230051">
    <property type="component" value="Unassembled WGS sequence"/>
</dbReference>
<dbReference type="EMBL" id="JAGXEW010000024">
    <property type="protein sequence ID" value="KAK1158446.1"/>
    <property type="molecule type" value="Genomic_DNA"/>
</dbReference>
<name>A0AAD8FYG0_ACIOX</name>
<evidence type="ECO:0000256" key="1">
    <source>
        <dbReference type="ARBA" id="ARBA00004906"/>
    </source>
</evidence>
<gene>
    <name evidence="6" type="ORF">AOXY_G23373</name>
</gene>
<dbReference type="SUPFAM" id="SSF48403">
    <property type="entry name" value="Ankyrin repeat"/>
    <property type="match status" value="1"/>
</dbReference>
<comment type="pathway">
    <text evidence="1">Protein modification; protein ubiquitination.</text>
</comment>
<dbReference type="InterPro" id="IPR036770">
    <property type="entry name" value="Ankyrin_rpt-contain_sf"/>
</dbReference>
<dbReference type="PROSITE" id="PS50225">
    <property type="entry name" value="SOCS"/>
    <property type="match status" value="1"/>
</dbReference>
<dbReference type="InterPro" id="IPR002110">
    <property type="entry name" value="Ankyrin_rpt"/>
</dbReference>
<dbReference type="PANTHER" id="PTHR24198:SF176">
    <property type="entry name" value="ANKYRIN REPEAT AND SOCS BOX CONTAINING 14"/>
    <property type="match status" value="1"/>
</dbReference>
<dbReference type="PROSITE" id="PS50088">
    <property type="entry name" value="ANK_REPEAT"/>
    <property type="match status" value="1"/>
</dbReference>